<evidence type="ECO:0000256" key="1">
    <source>
        <dbReference type="SAM" id="MobiDB-lite"/>
    </source>
</evidence>
<feature type="compositionally biased region" description="Basic and acidic residues" evidence="1">
    <location>
        <begin position="158"/>
        <end position="167"/>
    </location>
</feature>
<evidence type="ECO:0000313" key="3">
    <source>
        <dbReference type="EMBL" id="SBW08816.1"/>
    </source>
</evidence>
<dbReference type="AlphaFoldDB" id="A0A212KAW9"/>
<feature type="region of interest" description="Disordered" evidence="1">
    <location>
        <begin position="1"/>
        <end position="190"/>
    </location>
</feature>
<proteinExistence type="predicted"/>
<name>A0A212KAW9_9PROT</name>
<accession>A0A212KAW9</accession>
<feature type="compositionally biased region" description="Basic residues" evidence="1">
    <location>
        <begin position="106"/>
        <end position="121"/>
    </location>
</feature>
<feature type="compositionally biased region" description="Basic residues" evidence="1">
    <location>
        <begin position="51"/>
        <end position="60"/>
    </location>
</feature>
<evidence type="ECO:0000256" key="2">
    <source>
        <dbReference type="SAM" id="Phobius"/>
    </source>
</evidence>
<reference evidence="3" key="1">
    <citation type="submission" date="2016-04" db="EMBL/GenBank/DDBJ databases">
        <authorList>
            <person name="Evans L.H."/>
            <person name="Alamgir A."/>
            <person name="Owens N."/>
            <person name="Weber N.D."/>
            <person name="Virtaneva K."/>
            <person name="Barbian K."/>
            <person name="Babar A."/>
            <person name="Rosenke K."/>
        </authorList>
    </citation>
    <scope>NUCLEOTIDE SEQUENCE</scope>
    <source>
        <strain evidence="3">86</strain>
    </source>
</reference>
<feature type="compositionally biased region" description="Basic residues" evidence="1">
    <location>
        <begin position="1"/>
        <end position="17"/>
    </location>
</feature>
<feature type="transmembrane region" description="Helical" evidence="2">
    <location>
        <begin position="200"/>
        <end position="220"/>
    </location>
</feature>
<keyword evidence="2" id="KW-0812">Transmembrane</keyword>
<feature type="compositionally biased region" description="Low complexity" evidence="1">
    <location>
        <begin position="446"/>
        <end position="463"/>
    </location>
</feature>
<feature type="compositionally biased region" description="Basic and acidic residues" evidence="1">
    <location>
        <begin position="61"/>
        <end position="72"/>
    </location>
</feature>
<feature type="compositionally biased region" description="Basic residues" evidence="1">
    <location>
        <begin position="73"/>
        <end position="83"/>
    </location>
</feature>
<feature type="region of interest" description="Disordered" evidence="1">
    <location>
        <begin position="429"/>
        <end position="463"/>
    </location>
</feature>
<keyword evidence="2" id="KW-1133">Transmembrane helix</keyword>
<organism evidence="3">
    <name type="scientific">uncultured Alphaproteobacteria bacterium</name>
    <dbReference type="NCBI Taxonomy" id="91750"/>
    <lineage>
        <taxon>Bacteria</taxon>
        <taxon>Pseudomonadati</taxon>
        <taxon>Pseudomonadota</taxon>
        <taxon>Alphaproteobacteria</taxon>
        <taxon>environmental samples</taxon>
    </lineage>
</organism>
<keyword evidence="2" id="KW-0472">Membrane</keyword>
<gene>
    <name evidence="3" type="ORF">KL86APRO_12462</name>
</gene>
<feature type="compositionally biased region" description="Basic and acidic residues" evidence="1">
    <location>
        <begin position="88"/>
        <end position="105"/>
    </location>
</feature>
<dbReference type="EMBL" id="FLUO01000001">
    <property type="protein sequence ID" value="SBW08816.1"/>
    <property type="molecule type" value="Genomic_DNA"/>
</dbReference>
<protein>
    <submittedName>
        <fullName evidence="3">Uncharacterized protein</fullName>
    </submittedName>
</protein>
<sequence length="474" mass="52194">MLHAAHRRRRRAHRRGHPQASPRRSGQGVDQHRGGAPPRVRARGGGEVRQPVHRRRHRREAGRPRQVRDLHPRRPQPHRHRRGGVGAADDRLRRGRNPADVDGSRRHPQRFRPRAHPRGGRRGAGAGDRLGWRRHPRPPRRRHPRGRRDGGAGGVDLPLRRIFDRRGQGSPRRGRDSGAPLRPSTAEGDAVATHPKWPRLFVKLFGIGAALVLVVSLGVYEVRRKAELAALEDEKVSTLAAQSAFLLDVLGRLSADLTILGRQSELEDPDPEALERLAKEYGAFVRAVGDYQSVRLLDSHDTELVRAGTDEFGVIHTHVGAAPTPESDARAARALARRCRARRCCWSTGPTPRGCTCGRCGGWRSRPRTTGRDRASSSPTIAPTSCSTGWRAWRTTLRARSCWSAAAVSGAPKPAGLCRGSGNIKTSPPIPRLRCGRTPKPGAGFSARPAAWRRSAADSWSSARYFRRSRGSGG</sequence>
<feature type="compositionally biased region" description="Basic residues" evidence="1">
    <location>
        <begin position="132"/>
        <end position="146"/>
    </location>
</feature>